<accession>A0ABS8EP52</accession>
<evidence type="ECO:0000256" key="4">
    <source>
        <dbReference type="ARBA" id="ARBA00023136"/>
    </source>
</evidence>
<evidence type="ECO:0000256" key="2">
    <source>
        <dbReference type="ARBA" id="ARBA00022692"/>
    </source>
</evidence>
<sequence length="238" mass="26838">MNEFQIETAQNIGINQNVAHIGDRLIGYIIDSIVIFCYGISVFLLLGALDLDFGDTWAIYLLMTLPAFLYYVLLETFWNGKTIGKHIRKIRVVKLDGSKPGFANYFIRWLLRIVDVAITSGGCAVLTILIKGNGQRLGDMAAGTTVISEREKISIADTIIQDIPLDYKPTYSQVTMLNDSDVQTIKSLYNDAVRKGNHNVILNISVRLEKIMQIEAKESPVDFINKVIKDYNYYTQSM</sequence>
<evidence type="ECO:0000313" key="8">
    <source>
        <dbReference type="Proteomes" id="UP000778797"/>
    </source>
</evidence>
<feature type="domain" description="RDD" evidence="6">
    <location>
        <begin position="18"/>
        <end position="143"/>
    </location>
</feature>
<evidence type="ECO:0000256" key="3">
    <source>
        <dbReference type="ARBA" id="ARBA00022989"/>
    </source>
</evidence>
<keyword evidence="8" id="KW-1185">Reference proteome</keyword>
<keyword evidence="2 5" id="KW-0812">Transmembrane</keyword>
<dbReference type="RefSeq" id="WP_227477477.1">
    <property type="nucleotide sequence ID" value="NZ_JAFMPT010000013.1"/>
</dbReference>
<feature type="transmembrane region" description="Helical" evidence="5">
    <location>
        <begin position="57"/>
        <end position="78"/>
    </location>
</feature>
<evidence type="ECO:0000256" key="5">
    <source>
        <dbReference type="SAM" id="Phobius"/>
    </source>
</evidence>
<feature type="transmembrane region" description="Helical" evidence="5">
    <location>
        <begin position="25"/>
        <end position="45"/>
    </location>
</feature>
<evidence type="ECO:0000259" key="6">
    <source>
        <dbReference type="Pfam" id="PF06271"/>
    </source>
</evidence>
<dbReference type="Proteomes" id="UP000778797">
    <property type="component" value="Unassembled WGS sequence"/>
</dbReference>
<evidence type="ECO:0000313" key="7">
    <source>
        <dbReference type="EMBL" id="MCC1484984.1"/>
    </source>
</evidence>
<dbReference type="InterPro" id="IPR010432">
    <property type="entry name" value="RDD"/>
</dbReference>
<feature type="transmembrane region" description="Helical" evidence="5">
    <location>
        <begin position="109"/>
        <end position="130"/>
    </location>
</feature>
<name>A0ABS8EP52_9FLAO</name>
<keyword evidence="4 5" id="KW-0472">Membrane</keyword>
<organism evidence="7 8">
    <name type="scientific">Winogradskyella immobilis</name>
    <dbReference type="NCBI Taxonomy" id="2816852"/>
    <lineage>
        <taxon>Bacteria</taxon>
        <taxon>Pseudomonadati</taxon>
        <taxon>Bacteroidota</taxon>
        <taxon>Flavobacteriia</taxon>
        <taxon>Flavobacteriales</taxon>
        <taxon>Flavobacteriaceae</taxon>
        <taxon>Winogradskyella</taxon>
    </lineage>
</organism>
<reference evidence="8" key="1">
    <citation type="submission" date="2021-03" db="EMBL/GenBank/DDBJ databases">
        <title>Genome of Cognatishimia sp. F0-27.</title>
        <authorList>
            <person name="Ping X."/>
        </authorList>
    </citation>
    <scope>NUCLEOTIDE SEQUENCE [LARGE SCALE GENOMIC DNA]</scope>
    <source>
        <strain evidence="8">E313</strain>
    </source>
</reference>
<proteinExistence type="predicted"/>
<dbReference type="Pfam" id="PF06271">
    <property type="entry name" value="RDD"/>
    <property type="match status" value="1"/>
</dbReference>
<protein>
    <submittedName>
        <fullName evidence="7">RDD family protein</fullName>
    </submittedName>
</protein>
<dbReference type="PANTHER" id="PTHR38480:SF1">
    <property type="entry name" value="SLR0254 PROTEIN"/>
    <property type="match status" value="1"/>
</dbReference>
<reference evidence="8" key="2">
    <citation type="submission" date="2023-07" db="EMBL/GenBank/DDBJ databases">
        <title>Genome of Winogradskyella sp. E313.</title>
        <authorList>
            <person name="Zhou Y."/>
        </authorList>
    </citation>
    <scope>NUCLEOTIDE SEQUENCE [LARGE SCALE GENOMIC DNA]</scope>
    <source>
        <strain evidence="8">E313</strain>
    </source>
</reference>
<comment type="subcellular location">
    <subcellularLocation>
        <location evidence="1">Membrane</location>
        <topology evidence="1">Multi-pass membrane protein</topology>
    </subcellularLocation>
</comment>
<comment type="caution">
    <text evidence="7">The sequence shown here is derived from an EMBL/GenBank/DDBJ whole genome shotgun (WGS) entry which is preliminary data.</text>
</comment>
<dbReference type="EMBL" id="JAFMPT010000013">
    <property type="protein sequence ID" value="MCC1484984.1"/>
    <property type="molecule type" value="Genomic_DNA"/>
</dbReference>
<gene>
    <name evidence="7" type="ORF">J1C55_10310</name>
</gene>
<dbReference type="PANTHER" id="PTHR38480">
    <property type="entry name" value="SLR0254 PROTEIN"/>
    <property type="match status" value="1"/>
</dbReference>
<keyword evidence="3 5" id="KW-1133">Transmembrane helix</keyword>
<evidence type="ECO:0000256" key="1">
    <source>
        <dbReference type="ARBA" id="ARBA00004141"/>
    </source>
</evidence>